<dbReference type="EMBL" id="CALSDN010000012">
    <property type="protein sequence ID" value="CAH6722951.1"/>
    <property type="molecule type" value="Genomic_DNA"/>
</dbReference>
<comment type="caution">
    <text evidence="1">The sequence shown here is derived from an EMBL/GenBank/DDBJ whole genome shotgun (WGS) entry which is preliminary data.</text>
</comment>
<keyword evidence="2" id="KW-1185">Reference proteome</keyword>
<name>A0ACA9YEF8_9ASCO</name>
<evidence type="ECO:0000313" key="1">
    <source>
        <dbReference type="EMBL" id="CAH6722951.1"/>
    </source>
</evidence>
<organism evidence="1 2">
    <name type="scientific">[Candida] jaroonii</name>
    <dbReference type="NCBI Taxonomy" id="467808"/>
    <lineage>
        <taxon>Eukaryota</taxon>
        <taxon>Fungi</taxon>
        <taxon>Dikarya</taxon>
        <taxon>Ascomycota</taxon>
        <taxon>Saccharomycotina</taxon>
        <taxon>Pichiomycetes</taxon>
        <taxon>Debaryomycetaceae</taxon>
        <taxon>Yamadazyma</taxon>
    </lineage>
</organism>
<sequence>MSVQLDSLVSSLVDSAPPGELNGVQKDLAAILPGQERLINSSIESFIESKGGLFGGYVASSLNKLSGSTKFVDYVHKKLFNIDLKNQQAIDIESYEPEETYPSYYDELVELLKQYGKDHYPSTYGFTVIPKNDEVVVIIVGQKLNTENYYTGQWNSVYRIKNGTITGDVAVDIHYYEDGNVRLNFNETLKDSVTAGGRNIVNFINNSENQLTLKIVDSFNDLNVKYFKNLRRLLPITRAKINWGNAIGNYRLGSDVVNQK</sequence>
<protein>
    <submittedName>
        <fullName evidence="1">F-actin-capping protein subunit alpha</fullName>
    </submittedName>
</protein>
<proteinExistence type="predicted"/>
<dbReference type="Proteomes" id="UP001152531">
    <property type="component" value="Unassembled WGS sequence"/>
</dbReference>
<evidence type="ECO:0000313" key="2">
    <source>
        <dbReference type="Proteomes" id="UP001152531"/>
    </source>
</evidence>
<gene>
    <name evidence="1" type="ORF">CLIB1444_12S00914</name>
</gene>
<reference evidence="1" key="1">
    <citation type="submission" date="2022-06" db="EMBL/GenBank/DDBJ databases">
        <authorList>
            <person name="Legras J.-L."/>
            <person name="Devillers H."/>
            <person name="Grondin C."/>
        </authorList>
    </citation>
    <scope>NUCLEOTIDE SEQUENCE</scope>
    <source>
        <strain evidence="1">CLIB 1444</strain>
    </source>
</reference>
<accession>A0ACA9YEF8</accession>